<keyword evidence="12" id="KW-0732">Signal</keyword>
<comment type="catalytic activity">
    <reaction evidence="1">
        <text>ATP + protein L-histidine = ADP + protein N-phospho-L-histidine.</text>
        <dbReference type="EC" id="2.7.13.3"/>
    </reaction>
</comment>
<dbReference type="InterPro" id="IPR004358">
    <property type="entry name" value="Sig_transdc_His_kin-like_C"/>
</dbReference>
<dbReference type="InterPro" id="IPR005467">
    <property type="entry name" value="His_kinase_dom"/>
</dbReference>
<keyword evidence="6 11" id="KW-0812">Transmembrane</keyword>
<dbReference type="InterPro" id="IPR013524">
    <property type="entry name" value="Runt_dom"/>
</dbReference>
<feature type="domain" description="Runt" evidence="14">
    <location>
        <begin position="1"/>
        <end position="45"/>
    </location>
</feature>
<comment type="caution">
    <text evidence="15">The sequence shown here is derived from an EMBL/GenBank/DDBJ whole genome shotgun (WGS) entry which is preliminary data.</text>
</comment>
<dbReference type="InterPro" id="IPR036890">
    <property type="entry name" value="HATPase_C_sf"/>
</dbReference>
<dbReference type="EC" id="2.7.13.3" evidence="3"/>
<dbReference type="Gene3D" id="3.30.450.20">
    <property type="entry name" value="PAS domain"/>
    <property type="match status" value="2"/>
</dbReference>
<dbReference type="EMBL" id="BANX01000020">
    <property type="protein sequence ID" value="GAC69061.1"/>
    <property type="molecule type" value="Genomic_DNA"/>
</dbReference>
<evidence type="ECO:0000256" key="1">
    <source>
        <dbReference type="ARBA" id="ARBA00000085"/>
    </source>
</evidence>
<dbReference type="Proteomes" id="UP000011666">
    <property type="component" value="Unassembled WGS sequence"/>
</dbReference>
<proteinExistence type="predicted"/>
<dbReference type="GO" id="GO:0000155">
    <property type="term" value="F:phosphorelay sensor kinase activity"/>
    <property type="evidence" value="ECO:0007669"/>
    <property type="project" value="TreeGrafter"/>
</dbReference>
<evidence type="ECO:0000259" key="13">
    <source>
        <dbReference type="PROSITE" id="PS50109"/>
    </source>
</evidence>
<name>M0QL83_9ACTN</name>
<evidence type="ECO:0000256" key="3">
    <source>
        <dbReference type="ARBA" id="ARBA00012438"/>
    </source>
</evidence>
<feature type="domain" description="Histidine kinase" evidence="13">
    <location>
        <begin position="330"/>
        <end position="524"/>
    </location>
</feature>
<dbReference type="AlphaFoldDB" id="M0QL83"/>
<evidence type="ECO:0000256" key="9">
    <source>
        <dbReference type="ARBA" id="ARBA00023012"/>
    </source>
</evidence>
<dbReference type="Pfam" id="PF02518">
    <property type="entry name" value="HATPase_c"/>
    <property type="match status" value="1"/>
</dbReference>
<dbReference type="SUPFAM" id="SSF55874">
    <property type="entry name" value="ATPase domain of HSP90 chaperone/DNA topoisomerase II/histidine kinase"/>
    <property type="match status" value="1"/>
</dbReference>
<sequence length="531" mass="56149">MRPVPRTLAGQAVALALTVVAAIVVAGSVLAAVDARVDGDRAARNEVTAVAVSLADAPSTIAAVTSPDPAAVLQPVTEQVRATTGIAFITIMAPDRTRFTHTDPTLIGKPYIGNVDTALRGQVFTETYTGTLGPSIRTVAPVRAADGRVVGLVAAGITQRSLSDGWWSQLPLIAAIAAAALGTALLGLWFLRRRLIRQTGGLAPDELRVMYEHHDAVLHAVREGLIVTEAGRAVMINDEARRLLALDASDRSSDDDRRTDHAALPEFVTDGSDTIDDTLYAVHGRILVVNRSPVPDRPRSAVVTIRDRTELSAAMGELDSMTRFAETLRSQAHETANRLHTIVGLVEMGRGDDAVRLATTELELSQHLVDRMTQAVSEPTLVALLLGKTAQAVERGVSLSLTEDSQMNDAATHGLTPGEVITVVGNLIDNAMDACDPTDPWVEVTVVGHPGELRIVVADSGPGMDRELFTRALERGWSTKGGGDRSGRGLGLALVAQVVARHGGTLTAENSYGSVITVTVPAPDTRQGSPR</sequence>
<comment type="subcellular location">
    <subcellularLocation>
        <location evidence="2">Cell membrane</location>
        <topology evidence="2">Multi-pass membrane protein</topology>
    </subcellularLocation>
</comment>
<dbReference type="eggNOG" id="COG3290">
    <property type="taxonomic scope" value="Bacteria"/>
</dbReference>
<keyword evidence="9" id="KW-0902">Two-component regulatory system</keyword>
<dbReference type="Gene3D" id="3.30.565.10">
    <property type="entry name" value="Histidine kinase-like ATPase, C-terminal domain"/>
    <property type="match status" value="1"/>
</dbReference>
<keyword evidence="16" id="KW-1185">Reference proteome</keyword>
<evidence type="ECO:0000256" key="6">
    <source>
        <dbReference type="ARBA" id="ARBA00022692"/>
    </source>
</evidence>
<organism evidence="15 16">
    <name type="scientific">Gordonia soli NBRC 108243</name>
    <dbReference type="NCBI Taxonomy" id="1223545"/>
    <lineage>
        <taxon>Bacteria</taxon>
        <taxon>Bacillati</taxon>
        <taxon>Actinomycetota</taxon>
        <taxon>Actinomycetes</taxon>
        <taxon>Mycobacteriales</taxon>
        <taxon>Gordoniaceae</taxon>
        <taxon>Gordonia</taxon>
    </lineage>
</organism>
<dbReference type="PRINTS" id="PR00344">
    <property type="entry name" value="BCTRLSENSOR"/>
</dbReference>
<evidence type="ECO:0000256" key="10">
    <source>
        <dbReference type="ARBA" id="ARBA00023136"/>
    </source>
</evidence>
<feature type="transmembrane region" description="Helical" evidence="11">
    <location>
        <begin position="166"/>
        <end position="191"/>
    </location>
</feature>
<evidence type="ECO:0000256" key="5">
    <source>
        <dbReference type="ARBA" id="ARBA00022553"/>
    </source>
</evidence>
<reference evidence="15 16" key="1">
    <citation type="submission" date="2013-01" db="EMBL/GenBank/DDBJ databases">
        <title>Whole genome shotgun sequence of Gordonia soli NBRC 108243.</title>
        <authorList>
            <person name="Isaki-Nakamura S."/>
            <person name="Hosoyama A."/>
            <person name="Tsuchikane K."/>
            <person name="Ando Y."/>
            <person name="Baba S."/>
            <person name="Ohji S."/>
            <person name="Hamada M."/>
            <person name="Tamura T."/>
            <person name="Yamazoe A."/>
            <person name="Yamazaki S."/>
            <person name="Fujita N."/>
        </authorList>
    </citation>
    <scope>NUCLEOTIDE SEQUENCE [LARGE SCALE GENOMIC DNA]</scope>
    <source>
        <strain evidence="15 16">NBRC 108243</strain>
    </source>
</reference>
<evidence type="ECO:0000256" key="11">
    <source>
        <dbReference type="SAM" id="Phobius"/>
    </source>
</evidence>
<evidence type="ECO:0000256" key="7">
    <source>
        <dbReference type="ARBA" id="ARBA00022777"/>
    </source>
</evidence>
<keyword evidence="8 11" id="KW-1133">Transmembrane helix</keyword>
<feature type="signal peptide" evidence="12">
    <location>
        <begin position="1"/>
        <end position="31"/>
    </location>
</feature>
<dbReference type="CDD" id="cd18773">
    <property type="entry name" value="PDC1_HK_sensor"/>
    <property type="match status" value="1"/>
</dbReference>
<dbReference type="PROSITE" id="PS51062">
    <property type="entry name" value="RUNT"/>
    <property type="match status" value="1"/>
</dbReference>
<keyword evidence="10 11" id="KW-0472">Membrane</keyword>
<protein>
    <recommendedName>
        <fullName evidence="3">histidine kinase</fullName>
        <ecNumber evidence="3">2.7.13.3</ecNumber>
    </recommendedName>
</protein>
<evidence type="ECO:0000259" key="14">
    <source>
        <dbReference type="PROSITE" id="PS51062"/>
    </source>
</evidence>
<dbReference type="STRING" id="1223545.GS4_20_01260"/>
<dbReference type="PANTHER" id="PTHR43547">
    <property type="entry name" value="TWO-COMPONENT HISTIDINE KINASE"/>
    <property type="match status" value="1"/>
</dbReference>
<dbReference type="OrthoDB" id="9792686at2"/>
<gene>
    <name evidence="15" type="ORF">GS4_20_01260</name>
</gene>
<evidence type="ECO:0000313" key="15">
    <source>
        <dbReference type="EMBL" id="GAC69061.1"/>
    </source>
</evidence>
<dbReference type="Pfam" id="PF17203">
    <property type="entry name" value="sCache_3_2"/>
    <property type="match status" value="1"/>
</dbReference>
<dbReference type="GO" id="GO:0003677">
    <property type="term" value="F:DNA binding"/>
    <property type="evidence" value="ECO:0007669"/>
    <property type="project" value="InterPro"/>
</dbReference>
<dbReference type="GO" id="GO:0005886">
    <property type="term" value="C:plasma membrane"/>
    <property type="evidence" value="ECO:0007669"/>
    <property type="project" value="UniProtKB-SubCell"/>
</dbReference>
<feature type="chain" id="PRO_5004003615" description="histidine kinase" evidence="12">
    <location>
        <begin position="32"/>
        <end position="531"/>
    </location>
</feature>
<dbReference type="InterPro" id="IPR033463">
    <property type="entry name" value="sCache_3"/>
</dbReference>
<evidence type="ECO:0000313" key="16">
    <source>
        <dbReference type="Proteomes" id="UP000011666"/>
    </source>
</evidence>
<keyword evidence="7 15" id="KW-0808">Transferase</keyword>
<dbReference type="SMART" id="SM00387">
    <property type="entry name" value="HATPase_c"/>
    <property type="match status" value="1"/>
</dbReference>
<dbReference type="InterPro" id="IPR003594">
    <property type="entry name" value="HATPase_dom"/>
</dbReference>
<dbReference type="PROSITE" id="PS50109">
    <property type="entry name" value="HIS_KIN"/>
    <property type="match status" value="1"/>
</dbReference>
<dbReference type="RefSeq" id="WP_007621772.1">
    <property type="nucleotide sequence ID" value="NZ_BANX01000020.1"/>
</dbReference>
<evidence type="ECO:0000256" key="12">
    <source>
        <dbReference type="SAM" id="SignalP"/>
    </source>
</evidence>
<evidence type="ECO:0000256" key="4">
    <source>
        <dbReference type="ARBA" id="ARBA00022475"/>
    </source>
</evidence>
<dbReference type="InterPro" id="IPR029151">
    <property type="entry name" value="Sensor-like_sf"/>
</dbReference>
<keyword evidence="7 15" id="KW-0418">Kinase</keyword>
<keyword evidence="5" id="KW-0597">Phosphoprotein</keyword>
<keyword evidence="4" id="KW-1003">Cell membrane</keyword>
<evidence type="ECO:0000256" key="2">
    <source>
        <dbReference type="ARBA" id="ARBA00004651"/>
    </source>
</evidence>
<dbReference type="GO" id="GO:0003700">
    <property type="term" value="F:DNA-binding transcription factor activity"/>
    <property type="evidence" value="ECO:0007669"/>
    <property type="project" value="InterPro"/>
</dbReference>
<accession>M0QL83</accession>
<evidence type="ECO:0000256" key="8">
    <source>
        <dbReference type="ARBA" id="ARBA00022989"/>
    </source>
</evidence>
<dbReference type="PANTHER" id="PTHR43547:SF10">
    <property type="entry name" value="SENSOR HISTIDINE KINASE DCUS"/>
    <property type="match status" value="1"/>
</dbReference>
<dbReference type="SUPFAM" id="SSF103190">
    <property type="entry name" value="Sensory domain-like"/>
    <property type="match status" value="1"/>
</dbReference>